<dbReference type="PROSITE" id="PS00061">
    <property type="entry name" value="ADH_SHORT"/>
    <property type="match status" value="1"/>
</dbReference>
<dbReference type="AlphaFoldDB" id="A0A397QDM3"/>
<sequence length="245" mass="25060">MRLEGRKTLITGASRGIGAAIATRFAAEGADVAITYFRSPEAAEEVAAEMRAQGVTAEAIRADAGDAAAMRAAVAEARERLGGLNVLINNAGIFDGQPLPETSEADFDRTIDVNLRGPYVAALAAAEGMAAGDTIINMASAFGLRAPAPGLGLYAMSKHALIGLTRGLARDLGPRGITVNAIAPGPIETEMNRAEGRSAKLMTMMTALGKYGKPEDVAGLAVYLASADAAYVTGTVMSVDGGFSA</sequence>
<accession>A0A397QDM3</accession>
<dbReference type="PANTHER" id="PTHR43639">
    <property type="entry name" value="OXIDOREDUCTASE, SHORT-CHAIN DEHYDROGENASE/REDUCTASE FAMILY (AFU_ORTHOLOGUE AFUA_5G02870)"/>
    <property type="match status" value="1"/>
</dbReference>
<dbReference type="InterPro" id="IPR057326">
    <property type="entry name" value="KR_dom"/>
</dbReference>
<dbReference type="Pfam" id="PF13561">
    <property type="entry name" value="adh_short_C2"/>
    <property type="match status" value="1"/>
</dbReference>
<dbReference type="InterPro" id="IPR020904">
    <property type="entry name" value="Sc_DH/Rdtase_CS"/>
</dbReference>
<dbReference type="PANTHER" id="PTHR43639:SF1">
    <property type="entry name" value="SHORT-CHAIN DEHYDROGENASE_REDUCTASE FAMILY PROTEIN"/>
    <property type="match status" value="1"/>
</dbReference>
<evidence type="ECO:0000256" key="2">
    <source>
        <dbReference type="ARBA" id="ARBA00023002"/>
    </source>
</evidence>
<keyword evidence="2" id="KW-0560">Oxidoreductase</keyword>
<organism evidence="4 5">
    <name type="scientific">Dichotomicrobium thermohalophilum</name>
    <dbReference type="NCBI Taxonomy" id="933063"/>
    <lineage>
        <taxon>Bacteria</taxon>
        <taxon>Pseudomonadati</taxon>
        <taxon>Pseudomonadota</taxon>
        <taxon>Alphaproteobacteria</taxon>
        <taxon>Hyphomicrobiales</taxon>
        <taxon>Hyphomicrobiaceae</taxon>
        <taxon>Dichotomicrobium</taxon>
    </lineage>
</organism>
<feature type="domain" description="Ketoreductase" evidence="3">
    <location>
        <begin position="6"/>
        <end position="185"/>
    </location>
</feature>
<name>A0A397QDM3_9HYPH</name>
<dbReference type="PRINTS" id="PR00081">
    <property type="entry name" value="GDHRDH"/>
</dbReference>
<evidence type="ECO:0000259" key="3">
    <source>
        <dbReference type="SMART" id="SM00822"/>
    </source>
</evidence>
<dbReference type="EMBL" id="QXDF01000001">
    <property type="protein sequence ID" value="RIA56351.1"/>
    <property type="molecule type" value="Genomic_DNA"/>
</dbReference>
<dbReference type="SUPFAM" id="SSF51735">
    <property type="entry name" value="NAD(P)-binding Rossmann-fold domains"/>
    <property type="match status" value="1"/>
</dbReference>
<dbReference type="CDD" id="cd05233">
    <property type="entry name" value="SDR_c"/>
    <property type="match status" value="1"/>
</dbReference>
<evidence type="ECO:0000313" key="5">
    <source>
        <dbReference type="Proteomes" id="UP000266273"/>
    </source>
</evidence>
<keyword evidence="5" id="KW-1185">Reference proteome</keyword>
<dbReference type="InterPro" id="IPR002347">
    <property type="entry name" value="SDR_fam"/>
</dbReference>
<proteinExistence type="inferred from homology"/>
<dbReference type="Proteomes" id="UP000266273">
    <property type="component" value="Unassembled WGS sequence"/>
</dbReference>
<comment type="similarity">
    <text evidence="1">Belongs to the short-chain dehydrogenases/reductases (SDR) family.</text>
</comment>
<dbReference type="InterPro" id="IPR036291">
    <property type="entry name" value="NAD(P)-bd_dom_sf"/>
</dbReference>
<dbReference type="FunFam" id="3.40.50.720:FF:000084">
    <property type="entry name" value="Short-chain dehydrogenase reductase"/>
    <property type="match status" value="1"/>
</dbReference>
<comment type="caution">
    <text evidence="4">The sequence shown here is derived from an EMBL/GenBank/DDBJ whole genome shotgun (WGS) entry which is preliminary data.</text>
</comment>
<dbReference type="NCBIfam" id="NF005559">
    <property type="entry name" value="PRK07231.1"/>
    <property type="match status" value="1"/>
</dbReference>
<dbReference type="SMART" id="SM00822">
    <property type="entry name" value="PKS_KR"/>
    <property type="match status" value="1"/>
</dbReference>
<dbReference type="Gene3D" id="3.40.50.720">
    <property type="entry name" value="NAD(P)-binding Rossmann-like Domain"/>
    <property type="match status" value="1"/>
</dbReference>
<protein>
    <submittedName>
        <fullName evidence="4">3-oxoacyl-[acyl-carrier protein] reductase</fullName>
    </submittedName>
</protein>
<dbReference type="PRINTS" id="PR00080">
    <property type="entry name" value="SDRFAMILY"/>
</dbReference>
<evidence type="ECO:0000256" key="1">
    <source>
        <dbReference type="ARBA" id="ARBA00006484"/>
    </source>
</evidence>
<gene>
    <name evidence="4" type="ORF">BXY53_1456</name>
</gene>
<dbReference type="RefSeq" id="WP_119061154.1">
    <property type="nucleotide sequence ID" value="NZ_QXDF01000001.1"/>
</dbReference>
<dbReference type="GO" id="GO:0016491">
    <property type="term" value="F:oxidoreductase activity"/>
    <property type="evidence" value="ECO:0007669"/>
    <property type="project" value="UniProtKB-KW"/>
</dbReference>
<reference evidence="4 5" key="1">
    <citation type="submission" date="2018-08" db="EMBL/GenBank/DDBJ databases">
        <title>Genomic Encyclopedia of Archaeal and Bacterial Type Strains, Phase II (KMG-II): from individual species to whole genera.</title>
        <authorList>
            <person name="Goeker M."/>
        </authorList>
    </citation>
    <scope>NUCLEOTIDE SEQUENCE [LARGE SCALE GENOMIC DNA]</scope>
    <source>
        <strain evidence="4 5">DSM 5002</strain>
    </source>
</reference>
<evidence type="ECO:0000313" key="4">
    <source>
        <dbReference type="EMBL" id="RIA56351.1"/>
    </source>
</evidence>
<dbReference type="OrthoDB" id="9803333at2"/>